<dbReference type="InterPro" id="IPR036163">
    <property type="entry name" value="HMA_dom_sf"/>
</dbReference>
<sequence length="221" mass="24910">MEGEDEKGGKNVTAILQIDMHCSCEGCSEKVFKCVHDLHDLNSWMKIEENGAVYKVTMTGKFDPSKLRQKMERKLKKLVKLISPKLDIEETEIQQKYKCNETIAVFKLPLNCDACNEKIHKIITRTRGCRNVKMHWEKNLVTVTGTIDVKSLAESLRYHLRKDVEILSVNNGGGGGGGIYSPDFECVNRRSTITCRSVTGDYLYPATEAFSDENPNACTVL</sequence>
<dbReference type="PANTHER" id="PTHR46413:SF17">
    <property type="entry name" value="HEAVY METAL-ASSOCIATED ISOPRENYLATED PLANT PROTEIN 3-LIKE"/>
    <property type="match status" value="1"/>
</dbReference>
<dbReference type="AlphaFoldDB" id="A0A6N2B0T4"/>
<comment type="subcellular location">
    <subcellularLocation>
        <location evidence="1">Membrane</location>
        <topology evidence="1">Peripheral membrane protein</topology>
    </subcellularLocation>
</comment>
<dbReference type="SUPFAM" id="SSF55008">
    <property type="entry name" value="HMA, heavy metal-associated domain"/>
    <property type="match status" value="1"/>
</dbReference>
<accession>A0A6N2B0T4</accession>
<reference evidence="3" key="1">
    <citation type="submission" date="2019-05" db="EMBL/GenBank/DDBJ databases">
        <title>The de novo reference genome and transcriptome assemblies of the wild tomato species Solanum chilense.</title>
        <authorList>
            <person name="Stam R."/>
            <person name="Nosenko T."/>
            <person name="Hoerger A.C."/>
            <person name="Stephan W."/>
            <person name="Seidel M.A."/>
            <person name="Kuhn J.M.M."/>
            <person name="Haberer G."/>
            <person name="Tellier A."/>
        </authorList>
    </citation>
    <scope>NUCLEOTIDE SEQUENCE</scope>
    <source>
        <tissue evidence="3">Mature leaves</tissue>
    </source>
</reference>
<dbReference type="GO" id="GO:0046872">
    <property type="term" value="F:metal ion binding"/>
    <property type="evidence" value="ECO:0007669"/>
    <property type="project" value="InterPro"/>
</dbReference>
<gene>
    <name evidence="3" type="ORF">EJD97_022976</name>
</gene>
<feature type="domain" description="HMA" evidence="2">
    <location>
        <begin position="101"/>
        <end position="168"/>
    </location>
</feature>
<protein>
    <recommendedName>
        <fullName evidence="2">HMA domain-containing protein</fullName>
    </recommendedName>
</protein>
<dbReference type="InterPro" id="IPR044594">
    <property type="entry name" value="HIPP01/3/5/6"/>
</dbReference>
<name>A0A6N2B0T4_SOLCI</name>
<organism evidence="3">
    <name type="scientific">Solanum chilense</name>
    <name type="common">Tomato</name>
    <name type="synonym">Lycopersicon chilense</name>
    <dbReference type="NCBI Taxonomy" id="4083"/>
    <lineage>
        <taxon>Eukaryota</taxon>
        <taxon>Viridiplantae</taxon>
        <taxon>Streptophyta</taxon>
        <taxon>Embryophyta</taxon>
        <taxon>Tracheophyta</taxon>
        <taxon>Spermatophyta</taxon>
        <taxon>Magnoliopsida</taxon>
        <taxon>eudicotyledons</taxon>
        <taxon>Gunneridae</taxon>
        <taxon>Pentapetalae</taxon>
        <taxon>asterids</taxon>
        <taxon>lamiids</taxon>
        <taxon>Solanales</taxon>
        <taxon>Solanaceae</taxon>
        <taxon>Solanoideae</taxon>
        <taxon>Solaneae</taxon>
        <taxon>Solanum</taxon>
        <taxon>Solanum subgen. Lycopersicon</taxon>
    </lineage>
</organism>
<evidence type="ECO:0000259" key="2">
    <source>
        <dbReference type="PROSITE" id="PS50846"/>
    </source>
</evidence>
<comment type="caution">
    <text evidence="3">The sequence shown here is derived from an EMBL/GenBank/DDBJ whole genome shotgun (WGS) entry which is preliminary data.</text>
</comment>
<evidence type="ECO:0000313" key="3">
    <source>
        <dbReference type="EMBL" id="TMW85543.1"/>
    </source>
</evidence>
<dbReference type="GO" id="GO:0009626">
    <property type="term" value="P:plant-type hypersensitive response"/>
    <property type="evidence" value="ECO:0007669"/>
    <property type="project" value="UniProtKB-KW"/>
</dbReference>
<dbReference type="PROSITE" id="PS50846">
    <property type="entry name" value="HMA_2"/>
    <property type="match status" value="1"/>
</dbReference>
<dbReference type="InterPro" id="IPR006121">
    <property type="entry name" value="HMA_dom"/>
</dbReference>
<dbReference type="EMBL" id="RXGB01007350">
    <property type="protein sequence ID" value="TMW85543.1"/>
    <property type="molecule type" value="Genomic_DNA"/>
</dbReference>
<dbReference type="PANTHER" id="PTHR46413">
    <property type="entry name" value="HEAVY METAL-ASSOCIATED ISOPRENYLATED PLANT PROTEIN 6"/>
    <property type="match status" value="1"/>
</dbReference>
<evidence type="ECO:0000256" key="1">
    <source>
        <dbReference type="ARBA" id="ARBA00004170"/>
    </source>
</evidence>
<dbReference type="Gene3D" id="3.30.70.100">
    <property type="match status" value="2"/>
</dbReference>
<proteinExistence type="predicted"/>
<dbReference type="GO" id="GO:0016020">
    <property type="term" value="C:membrane"/>
    <property type="evidence" value="ECO:0007669"/>
    <property type="project" value="UniProtKB-SubCell"/>
</dbReference>